<protein>
    <submittedName>
        <fullName evidence="5">Uncharacterized protein</fullName>
    </submittedName>
</protein>
<evidence type="ECO:0000259" key="3">
    <source>
        <dbReference type="Pfam" id="PF08387"/>
    </source>
</evidence>
<dbReference type="PANTHER" id="PTHR32141:SF168">
    <property type="entry name" value="OS12G0595200 PROTEIN"/>
    <property type="match status" value="1"/>
</dbReference>
<dbReference type="InterPro" id="IPR006566">
    <property type="entry name" value="FBD"/>
</dbReference>
<evidence type="ECO:0000313" key="5">
    <source>
        <dbReference type="EMBL" id="RLN36291.1"/>
    </source>
</evidence>
<comment type="caution">
    <text evidence="5">The sequence shown here is derived from an EMBL/GenBank/DDBJ whole genome shotgun (WGS) entry which is preliminary data.</text>
</comment>
<dbReference type="SUPFAM" id="SSF81383">
    <property type="entry name" value="F-box domain"/>
    <property type="match status" value="2"/>
</dbReference>
<dbReference type="Pfam" id="PF24758">
    <property type="entry name" value="LRR_At5g56370"/>
    <property type="match status" value="1"/>
</dbReference>
<dbReference type="OrthoDB" id="612216at2759"/>
<dbReference type="InterPro" id="IPR036047">
    <property type="entry name" value="F-box-like_dom_sf"/>
</dbReference>
<name>A0A3L6TDD8_PANMI</name>
<dbReference type="Proteomes" id="UP000275267">
    <property type="component" value="Unassembled WGS sequence"/>
</dbReference>
<feature type="domain" description="FBD" evidence="3">
    <location>
        <begin position="649"/>
        <end position="685"/>
    </location>
</feature>
<dbReference type="InterPro" id="IPR055302">
    <property type="entry name" value="F-box_dom-containing"/>
</dbReference>
<evidence type="ECO:0000313" key="6">
    <source>
        <dbReference type="Proteomes" id="UP000275267"/>
    </source>
</evidence>
<dbReference type="Pfam" id="PF08387">
    <property type="entry name" value="FBD"/>
    <property type="match status" value="1"/>
</dbReference>
<evidence type="ECO:0000259" key="4">
    <source>
        <dbReference type="Pfam" id="PF24758"/>
    </source>
</evidence>
<dbReference type="PANTHER" id="PTHR32141">
    <property type="match status" value="1"/>
</dbReference>
<feature type="region of interest" description="Disordered" evidence="1">
    <location>
        <begin position="276"/>
        <end position="305"/>
    </location>
</feature>
<dbReference type="EMBL" id="PQIB02000002">
    <property type="protein sequence ID" value="RLN36291.1"/>
    <property type="molecule type" value="Genomic_DNA"/>
</dbReference>
<dbReference type="AlphaFoldDB" id="A0A3L6TDD8"/>
<accession>A0A3L6TDD8</accession>
<feature type="domain" description="F-box/LRR-repeat protein 15/At3g58940/PEG3-like LRR" evidence="4">
    <location>
        <begin position="402"/>
        <end position="627"/>
    </location>
</feature>
<keyword evidence="6" id="KW-1185">Reference proteome</keyword>
<feature type="region of interest" description="Disordered" evidence="1">
    <location>
        <begin position="1"/>
        <end position="21"/>
    </location>
</feature>
<evidence type="ECO:0000256" key="1">
    <source>
        <dbReference type="SAM" id="MobiDB-lite"/>
    </source>
</evidence>
<dbReference type="Gene3D" id="3.80.10.10">
    <property type="entry name" value="Ribonuclease Inhibitor"/>
    <property type="match status" value="1"/>
</dbReference>
<sequence>MERSPSGGQLAAKPSEDDTGVDRLSALPNDVLLRILVCLEDAAGAGRTSVLATRWRRLWALLPELRFPFSPDPRAMAAALVVHEAALSFLDVGSEDAAPESVAAWLPVAARRLSGSLVFTNRVPGQNANDAGEKRGAFDLPLFGNTTSVTLDLGCLGVAVPRAGVFARLTELSLSHAQFRGPCALGDAVSSRRCLCLEKHTVHDTLGLNNLAIRSGSLRHLRLDTVRGLQQLTLVVPALEYLSLLACLYHHQSPSRPRLLPPDPLPIHSPILAGRPPRAAPRLHRARATTDVTTGEGEGESTGVKEEDLISRLPDGVLGDIVSLLPTRDAARTQVLSSRWCPIWRTAPLNLDICGYIVVGSGRRVSAGKISRILSKHDGPGRRFCGPLECFFDLGGRYAGVLDAWFQSPALTGLQELEFHLGLPRWRATPPPLPAPVHRFASTLRVASFGGCAFPDGNGGALRLPVLQKLSLLDVKISESTLHALLAGCAVLESLLLGDNNGCSLVRIVSPSLRSIGLRPGPGEIKVKQLLIEDAPCLERLLLLGSGFSMGMAISVIQAPRLHALGQLTAYDPTLEFGTTVFQGSQIVSVATMVQNVKILAITQLDLNLDVVINFLKCFPCLEKLYIKTTAVGENNEWRRKYKNLIGTLDIRLKNLVLTNYQGNKSHVNFANFFVLNARVLQSMRLELQLGNPSNGWIKKQHRLLQTKHKASRDAQFEFVPHVISSPFSLGHVCA</sequence>
<gene>
    <name evidence="5" type="ORF">C2845_PM03G18510</name>
</gene>
<dbReference type="InterPro" id="IPR032675">
    <property type="entry name" value="LRR_dom_sf"/>
</dbReference>
<proteinExistence type="predicted"/>
<reference evidence="6" key="1">
    <citation type="journal article" date="2019" name="Nat. Commun.">
        <title>The genome of broomcorn millet.</title>
        <authorList>
            <person name="Zou C."/>
            <person name="Miki D."/>
            <person name="Li D."/>
            <person name="Tang Q."/>
            <person name="Xiao L."/>
            <person name="Rajput S."/>
            <person name="Deng P."/>
            <person name="Jia W."/>
            <person name="Huang R."/>
            <person name="Zhang M."/>
            <person name="Sun Y."/>
            <person name="Hu J."/>
            <person name="Fu X."/>
            <person name="Schnable P.S."/>
            <person name="Li F."/>
            <person name="Zhang H."/>
            <person name="Feng B."/>
            <person name="Zhu X."/>
            <person name="Liu R."/>
            <person name="Schnable J.C."/>
            <person name="Zhu J.-K."/>
            <person name="Zhang H."/>
        </authorList>
    </citation>
    <scope>NUCLEOTIDE SEQUENCE [LARGE SCALE GENOMIC DNA]</scope>
</reference>
<feature type="domain" description="F-box" evidence="2">
    <location>
        <begin position="310"/>
        <end position="349"/>
    </location>
</feature>
<dbReference type="SUPFAM" id="SSF52047">
    <property type="entry name" value="RNI-like"/>
    <property type="match status" value="1"/>
</dbReference>
<dbReference type="CDD" id="cd22160">
    <property type="entry name" value="F-box_AtFBL13-like"/>
    <property type="match status" value="1"/>
</dbReference>
<dbReference type="InterPro" id="IPR053781">
    <property type="entry name" value="F-box_AtFBL13-like"/>
</dbReference>
<dbReference type="Pfam" id="PF00646">
    <property type="entry name" value="F-box"/>
    <property type="match status" value="1"/>
</dbReference>
<dbReference type="InterPro" id="IPR001810">
    <property type="entry name" value="F-box_dom"/>
</dbReference>
<organism evidence="5 6">
    <name type="scientific">Panicum miliaceum</name>
    <name type="common">Proso millet</name>
    <name type="synonym">Broomcorn millet</name>
    <dbReference type="NCBI Taxonomy" id="4540"/>
    <lineage>
        <taxon>Eukaryota</taxon>
        <taxon>Viridiplantae</taxon>
        <taxon>Streptophyta</taxon>
        <taxon>Embryophyta</taxon>
        <taxon>Tracheophyta</taxon>
        <taxon>Spermatophyta</taxon>
        <taxon>Magnoliopsida</taxon>
        <taxon>Liliopsida</taxon>
        <taxon>Poales</taxon>
        <taxon>Poaceae</taxon>
        <taxon>PACMAD clade</taxon>
        <taxon>Panicoideae</taxon>
        <taxon>Panicodae</taxon>
        <taxon>Paniceae</taxon>
        <taxon>Panicinae</taxon>
        <taxon>Panicum</taxon>
        <taxon>Panicum sect. Panicum</taxon>
    </lineage>
</organism>
<dbReference type="STRING" id="4540.A0A3L6TDD8"/>
<dbReference type="InterPro" id="IPR055411">
    <property type="entry name" value="LRR_FXL15/At3g58940/PEG3-like"/>
</dbReference>
<evidence type="ECO:0000259" key="2">
    <source>
        <dbReference type="Pfam" id="PF00646"/>
    </source>
</evidence>